<sequence>MTGRQLTAAGSNTLSVKRAMAMNDYNNEGIIDMMSISSIPTTIAATQSQHVLQAAANIAHAQAQAQAQLLQAQLQARAQAQAEEQVQDQAQAQFVQAQIQAQAAQEQAQQVQPEPLRPGSKRQRESLDHGYRGVSGEHAALWPLMQI</sequence>
<evidence type="ECO:0000313" key="2">
    <source>
        <dbReference type="EMBL" id="CAK7211504.1"/>
    </source>
</evidence>
<reference evidence="2 3" key="1">
    <citation type="submission" date="2024-01" db="EMBL/GenBank/DDBJ databases">
        <authorList>
            <person name="Allen C."/>
            <person name="Tagirdzhanova G."/>
        </authorList>
    </citation>
    <scope>NUCLEOTIDE SEQUENCE [LARGE SCALE GENOMIC DNA]</scope>
</reference>
<name>A0ABP0AW65_9PEZI</name>
<feature type="compositionally biased region" description="Basic and acidic residues" evidence="1">
    <location>
        <begin position="122"/>
        <end position="131"/>
    </location>
</feature>
<dbReference type="Proteomes" id="UP001642405">
    <property type="component" value="Unassembled WGS sequence"/>
</dbReference>
<organism evidence="2 3">
    <name type="scientific">Sporothrix curviconia</name>
    <dbReference type="NCBI Taxonomy" id="1260050"/>
    <lineage>
        <taxon>Eukaryota</taxon>
        <taxon>Fungi</taxon>
        <taxon>Dikarya</taxon>
        <taxon>Ascomycota</taxon>
        <taxon>Pezizomycotina</taxon>
        <taxon>Sordariomycetes</taxon>
        <taxon>Sordariomycetidae</taxon>
        <taxon>Ophiostomatales</taxon>
        <taxon>Ophiostomataceae</taxon>
        <taxon>Sporothrix</taxon>
    </lineage>
</organism>
<proteinExistence type="predicted"/>
<evidence type="ECO:0000256" key="1">
    <source>
        <dbReference type="SAM" id="MobiDB-lite"/>
    </source>
</evidence>
<accession>A0ABP0AW65</accession>
<feature type="compositionally biased region" description="Low complexity" evidence="1">
    <location>
        <begin position="103"/>
        <end position="112"/>
    </location>
</feature>
<evidence type="ECO:0000313" key="3">
    <source>
        <dbReference type="Proteomes" id="UP001642405"/>
    </source>
</evidence>
<dbReference type="EMBL" id="CAWUHB010000004">
    <property type="protein sequence ID" value="CAK7211504.1"/>
    <property type="molecule type" value="Genomic_DNA"/>
</dbReference>
<protein>
    <submittedName>
        <fullName evidence="2">Uncharacterized protein</fullName>
    </submittedName>
</protein>
<comment type="caution">
    <text evidence="2">The sequence shown here is derived from an EMBL/GenBank/DDBJ whole genome shotgun (WGS) entry which is preliminary data.</text>
</comment>
<feature type="region of interest" description="Disordered" evidence="1">
    <location>
        <begin position="103"/>
        <end position="132"/>
    </location>
</feature>
<keyword evidence="3" id="KW-1185">Reference proteome</keyword>
<gene>
    <name evidence="2" type="ORF">SCUCBS95973_001138</name>
</gene>